<keyword evidence="6 10" id="KW-0862">Zinc</keyword>
<feature type="region of interest" description="Disordered" evidence="12">
    <location>
        <begin position="1"/>
        <end position="42"/>
    </location>
</feature>
<feature type="region of interest" description="Disordered" evidence="12">
    <location>
        <begin position="170"/>
        <end position="192"/>
    </location>
</feature>
<keyword evidence="15" id="KW-1185">Reference proteome</keyword>
<dbReference type="GO" id="GO:0000785">
    <property type="term" value="C:chromatin"/>
    <property type="evidence" value="ECO:0007669"/>
    <property type="project" value="UniProtKB-ARBA"/>
</dbReference>
<dbReference type="InterPro" id="IPR001965">
    <property type="entry name" value="Znf_PHD"/>
</dbReference>
<comment type="subcellular location">
    <subcellularLocation>
        <location evidence="1">Nucleus</location>
    </subcellularLocation>
</comment>
<dbReference type="GeneID" id="19975114"/>
<organism evidence="14 15">
    <name type="scientific">Cyphellophora europaea (strain CBS 101466)</name>
    <name type="common">Phialophora europaea</name>
    <dbReference type="NCBI Taxonomy" id="1220924"/>
    <lineage>
        <taxon>Eukaryota</taxon>
        <taxon>Fungi</taxon>
        <taxon>Dikarya</taxon>
        <taxon>Ascomycota</taxon>
        <taxon>Pezizomycotina</taxon>
        <taxon>Eurotiomycetes</taxon>
        <taxon>Chaetothyriomycetidae</taxon>
        <taxon>Chaetothyriales</taxon>
        <taxon>Cyphellophoraceae</taxon>
        <taxon>Cyphellophora</taxon>
    </lineage>
</organism>
<dbReference type="PROSITE" id="PS01359">
    <property type="entry name" value="ZF_PHD_1"/>
    <property type="match status" value="1"/>
</dbReference>
<dbReference type="PANTHER" id="PTHR10333">
    <property type="entry name" value="INHIBITOR OF GROWTH PROTEIN"/>
    <property type="match status" value="1"/>
</dbReference>
<reference evidence="14 15" key="1">
    <citation type="submission" date="2013-03" db="EMBL/GenBank/DDBJ databases">
        <title>The Genome Sequence of Phialophora europaea CBS 101466.</title>
        <authorList>
            <consortium name="The Broad Institute Genomics Platform"/>
            <person name="Cuomo C."/>
            <person name="de Hoog S."/>
            <person name="Gorbushina A."/>
            <person name="Walker B."/>
            <person name="Young S.K."/>
            <person name="Zeng Q."/>
            <person name="Gargeya S."/>
            <person name="Fitzgerald M."/>
            <person name="Haas B."/>
            <person name="Abouelleil A."/>
            <person name="Allen A.W."/>
            <person name="Alvarado L."/>
            <person name="Arachchi H.M."/>
            <person name="Berlin A.M."/>
            <person name="Chapman S.B."/>
            <person name="Gainer-Dewar J."/>
            <person name="Goldberg J."/>
            <person name="Griggs A."/>
            <person name="Gujja S."/>
            <person name="Hansen M."/>
            <person name="Howarth C."/>
            <person name="Imamovic A."/>
            <person name="Ireland A."/>
            <person name="Larimer J."/>
            <person name="McCowan C."/>
            <person name="Murphy C."/>
            <person name="Pearson M."/>
            <person name="Poon T.W."/>
            <person name="Priest M."/>
            <person name="Roberts A."/>
            <person name="Saif S."/>
            <person name="Shea T."/>
            <person name="Sisk P."/>
            <person name="Sykes S."/>
            <person name="Wortman J."/>
            <person name="Nusbaum C."/>
            <person name="Birren B."/>
        </authorList>
    </citation>
    <scope>NUCLEOTIDE SEQUENCE [LARGE SCALE GENOMIC DNA]</scope>
    <source>
        <strain evidence="14 15">CBS 101466</strain>
    </source>
</reference>
<dbReference type="EMBL" id="KB822723">
    <property type="protein sequence ID" value="ETN38151.1"/>
    <property type="molecule type" value="Genomic_DNA"/>
</dbReference>
<feature type="binding site" evidence="10">
    <location>
        <position position="218"/>
    </location>
    <ligand>
        <name>Zn(2+)</name>
        <dbReference type="ChEBI" id="CHEBI:29105"/>
        <label>1</label>
    </ligand>
</feature>
<dbReference type="InterPro" id="IPR011011">
    <property type="entry name" value="Znf_FYVE_PHD"/>
</dbReference>
<dbReference type="Gene3D" id="3.30.40.10">
    <property type="entry name" value="Zinc/RING finger domain, C3HC4 (zinc finger)"/>
    <property type="match status" value="1"/>
</dbReference>
<evidence type="ECO:0000259" key="13">
    <source>
        <dbReference type="PROSITE" id="PS50016"/>
    </source>
</evidence>
<feature type="binding site" evidence="10">
    <location>
        <position position="244"/>
    </location>
    <ligand>
        <name>Zn(2+)</name>
        <dbReference type="ChEBI" id="CHEBI:29105"/>
        <label>1</label>
    </ligand>
</feature>
<dbReference type="PANTHER" id="PTHR10333:SF103">
    <property type="entry name" value="INHIBITOR OF GROWTH PROTEIN 3"/>
    <property type="match status" value="1"/>
</dbReference>
<feature type="binding site" evidence="10">
    <location>
        <position position="266"/>
    </location>
    <ligand>
        <name>Zn(2+)</name>
        <dbReference type="ChEBI" id="CHEBI:29105"/>
        <label>2</label>
    </ligand>
</feature>
<evidence type="ECO:0000256" key="9">
    <source>
        <dbReference type="ARBA" id="ARBA00023242"/>
    </source>
</evidence>
<keyword evidence="3" id="KW-0341">Growth regulation</keyword>
<proteinExistence type="inferred from homology"/>
<evidence type="ECO:0000256" key="11">
    <source>
        <dbReference type="PROSITE-ProRule" id="PRU00146"/>
    </source>
</evidence>
<dbReference type="STRING" id="1220924.W2RNP6"/>
<feature type="binding site" evidence="10">
    <location>
        <position position="230"/>
    </location>
    <ligand>
        <name>Zn(2+)</name>
        <dbReference type="ChEBI" id="CHEBI:29105"/>
        <label>2</label>
    </ligand>
</feature>
<evidence type="ECO:0000313" key="14">
    <source>
        <dbReference type="EMBL" id="ETN38151.1"/>
    </source>
</evidence>
<evidence type="ECO:0000256" key="8">
    <source>
        <dbReference type="ARBA" id="ARBA00023163"/>
    </source>
</evidence>
<dbReference type="HOGENOM" id="CLU_1008380_0_0_1"/>
<evidence type="ECO:0000256" key="3">
    <source>
        <dbReference type="ARBA" id="ARBA00022604"/>
    </source>
</evidence>
<dbReference type="InterPro" id="IPR019786">
    <property type="entry name" value="Zinc_finger_PHD-type_CS"/>
</dbReference>
<dbReference type="AlphaFoldDB" id="W2RNP6"/>
<feature type="domain" description="PHD-type" evidence="13">
    <location>
        <begin position="213"/>
        <end position="269"/>
    </location>
</feature>
<evidence type="ECO:0000256" key="2">
    <source>
        <dbReference type="ARBA" id="ARBA00010210"/>
    </source>
</evidence>
<dbReference type="PROSITE" id="PS50016">
    <property type="entry name" value="ZF_PHD_2"/>
    <property type="match status" value="1"/>
</dbReference>
<keyword evidence="5 11" id="KW-0863">Zinc-finger</keyword>
<keyword evidence="4 10" id="KW-0479">Metal-binding</keyword>
<gene>
    <name evidence="14" type="ORF">HMPREF1541_07775</name>
</gene>
<dbReference type="SUPFAM" id="SSF57903">
    <property type="entry name" value="FYVE/PHD zinc finger"/>
    <property type="match status" value="1"/>
</dbReference>
<feature type="binding site" evidence="10">
    <location>
        <position position="263"/>
    </location>
    <ligand>
        <name>Zn(2+)</name>
        <dbReference type="ChEBI" id="CHEBI:29105"/>
        <label>2</label>
    </ligand>
</feature>
<keyword evidence="7" id="KW-0805">Transcription regulation</keyword>
<dbReference type="Proteomes" id="UP000030752">
    <property type="component" value="Unassembled WGS sequence"/>
</dbReference>
<dbReference type="InterPro" id="IPR013083">
    <property type="entry name" value="Znf_RING/FYVE/PHD"/>
</dbReference>
<dbReference type="InterPro" id="IPR028651">
    <property type="entry name" value="ING_fam"/>
</dbReference>
<evidence type="ECO:0000256" key="12">
    <source>
        <dbReference type="SAM" id="MobiDB-lite"/>
    </source>
</evidence>
<comment type="similarity">
    <text evidence="2">Belongs to the ING family.</text>
</comment>
<evidence type="ECO:0000256" key="5">
    <source>
        <dbReference type="ARBA" id="ARBA00022771"/>
    </source>
</evidence>
<feature type="binding site" evidence="10">
    <location>
        <position position="235"/>
    </location>
    <ligand>
        <name>Zn(2+)</name>
        <dbReference type="ChEBI" id="CHEBI:29105"/>
        <label>2</label>
    </ligand>
</feature>
<name>W2RNP6_CYPE1</name>
<evidence type="ECO:0000256" key="1">
    <source>
        <dbReference type="ARBA" id="ARBA00004123"/>
    </source>
</evidence>
<accession>W2RNP6</accession>
<keyword evidence="9" id="KW-0539">Nucleus</keyword>
<evidence type="ECO:0000256" key="6">
    <source>
        <dbReference type="ARBA" id="ARBA00022833"/>
    </source>
</evidence>
<dbReference type="InterPro" id="IPR019787">
    <property type="entry name" value="Znf_PHD-finger"/>
</dbReference>
<dbReference type="VEuPathDB" id="FungiDB:HMPREF1541_07775"/>
<protein>
    <recommendedName>
        <fullName evidence="13">PHD-type domain-containing protein</fullName>
    </recommendedName>
</protein>
<sequence>MANKKRKATKPPASRPASRPKVTPEPIPEPSHLTHNPSDKQSLAPDRLFHAQVDVELTAEPITSIIHNMAADALAGIDAKAAAAAAPGTSKKIRNFDWANLAKQAILDAEANAKQAVLDFIGPFAKQAWQQGRAADEATHGIPVVNESVFAGVERGLQVDETALSKRAMRTRSSAGRVADTKDASNAKGAAADGVSGAQAPAVVTNIAVEETEVLCFCRQPEHGERMFGCDGENCPHEWYHESCLRRVLKVNDFPKEDKSWLCPWCGKYGVKRKTV</sequence>
<evidence type="ECO:0000256" key="7">
    <source>
        <dbReference type="ARBA" id="ARBA00023015"/>
    </source>
</evidence>
<keyword evidence="8" id="KW-0804">Transcription</keyword>
<dbReference type="SMART" id="SM00249">
    <property type="entry name" value="PHD"/>
    <property type="match status" value="1"/>
</dbReference>
<feature type="binding site" evidence="10">
    <location>
        <position position="241"/>
    </location>
    <ligand>
        <name>Zn(2+)</name>
        <dbReference type="ChEBI" id="CHEBI:29105"/>
        <label>1</label>
    </ligand>
</feature>
<dbReference type="OrthoDB" id="3971228at2759"/>
<feature type="binding site" evidence="10">
    <location>
        <position position="216"/>
    </location>
    <ligand>
        <name>Zn(2+)</name>
        <dbReference type="ChEBI" id="CHEBI:29105"/>
        <label>1</label>
    </ligand>
</feature>
<dbReference type="GO" id="GO:0008270">
    <property type="term" value="F:zinc ion binding"/>
    <property type="evidence" value="ECO:0007669"/>
    <property type="project" value="UniProtKB-KW"/>
</dbReference>
<dbReference type="RefSeq" id="XP_008720320.1">
    <property type="nucleotide sequence ID" value="XM_008722098.1"/>
</dbReference>
<dbReference type="GO" id="GO:0005634">
    <property type="term" value="C:nucleus"/>
    <property type="evidence" value="ECO:0007669"/>
    <property type="project" value="UniProtKB-SubCell"/>
</dbReference>
<evidence type="ECO:0000256" key="4">
    <source>
        <dbReference type="ARBA" id="ARBA00022723"/>
    </source>
</evidence>
<dbReference type="InParanoid" id="W2RNP6"/>
<evidence type="ECO:0000313" key="15">
    <source>
        <dbReference type="Proteomes" id="UP000030752"/>
    </source>
</evidence>
<evidence type="ECO:0000256" key="10">
    <source>
        <dbReference type="PIRSR" id="PIRSR628651-51"/>
    </source>
</evidence>